<dbReference type="InterPro" id="IPR019533">
    <property type="entry name" value="Peptidase_S26"/>
</dbReference>
<proteinExistence type="inferred from homology"/>
<dbReference type="InterPro" id="IPR000223">
    <property type="entry name" value="Pept_S26A_signal_pept_1"/>
</dbReference>
<accession>A0ABS1NNZ0</accession>
<dbReference type="CDD" id="cd06530">
    <property type="entry name" value="S26_SPase_I"/>
    <property type="match status" value="1"/>
</dbReference>
<evidence type="ECO:0000256" key="1">
    <source>
        <dbReference type="ARBA" id="ARBA00004401"/>
    </source>
</evidence>
<comment type="similarity">
    <text evidence="2">Belongs to the peptidase S26 family.</text>
</comment>
<dbReference type="InterPro" id="IPR036286">
    <property type="entry name" value="LexA/Signal_pep-like_sf"/>
</dbReference>
<evidence type="ECO:0000313" key="5">
    <source>
        <dbReference type="EMBL" id="MBL1101798.1"/>
    </source>
</evidence>
<dbReference type="Gene3D" id="2.10.109.10">
    <property type="entry name" value="Umud Fragment, subunit A"/>
    <property type="match status" value="1"/>
</dbReference>
<dbReference type="PRINTS" id="PR00727">
    <property type="entry name" value="LEADERPTASE"/>
</dbReference>
<organism evidence="5 6">
    <name type="scientific">Streptomyces coffeae</name>
    <dbReference type="NCBI Taxonomy" id="621382"/>
    <lineage>
        <taxon>Bacteria</taxon>
        <taxon>Bacillati</taxon>
        <taxon>Actinomycetota</taxon>
        <taxon>Actinomycetes</taxon>
        <taxon>Kitasatosporales</taxon>
        <taxon>Streptomycetaceae</taxon>
        <taxon>Streptomyces</taxon>
    </lineage>
</organism>
<comment type="subcellular location">
    <subcellularLocation>
        <location evidence="1">Cell membrane</location>
        <topology evidence="1">Single-pass type II membrane protein</topology>
    </subcellularLocation>
</comment>
<evidence type="ECO:0000256" key="3">
    <source>
        <dbReference type="SAM" id="Phobius"/>
    </source>
</evidence>
<protein>
    <submittedName>
        <fullName evidence="5">S26 family signal peptidase</fullName>
    </submittedName>
</protein>
<reference evidence="5 6" key="1">
    <citation type="submission" date="2021-01" db="EMBL/GenBank/DDBJ databases">
        <title>WGS of actinomycetes isolated from Thailand.</title>
        <authorList>
            <person name="Thawai C."/>
        </authorList>
    </citation>
    <scope>NUCLEOTIDE SEQUENCE [LARGE SCALE GENOMIC DNA]</scope>
    <source>
        <strain evidence="5 6">CA1R205</strain>
    </source>
</reference>
<evidence type="ECO:0000259" key="4">
    <source>
        <dbReference type="Pfam" id="PF10502"/>
    </source>
</evidence>
<evidence type="ECO:0000256" key="2">
    <source>
        <dbReference type="ARBA" id="ARBA00009370"/>
    </source>
</evidence>
<evidence type="ECO:0000313" key="6">
    <source>
        <dbReference type="Proteomes" id="UP000634229"/>
    </source>
</evidence>
<name>A0ABS1NNZ0_9ACTN</name>
<dbReference type="Pfam" id="PF10502">
    <property type="entry name" value="Peptidase_S26"/>
    <property type="match status" value="2"/>
</dbReference>
<dbReference type="Proteomes" id="UP000634229">
    <property type="component" value="Unassembled WGS sequence"/>
</dbReference>
<keyword evidence="3" id="KW-0472">Membrane</keyword>
<dbReference type="EMBL" id="JAERRF010000033">
    <property type="protein sequence ID" value="MBL1101798.1"/>
    <property type="molecule type" value="Genomic_DNA"/>
</dbReference>
<feature type="domain" description="Peptidase S26" evidence="4">
    <location>
        <begin position="29"/>
        <end position="109"/>
    </location>
</feature>
<feature type="domain" description="Peptidase S26" evidence="4">
    <location>
        <begin position="123"/>
        <end position="160"/>
    </location>
</feature>
<dbReference type="PANTHER" id="PTHR43390">
    <property type="entry name" value="SIGNAL PEPTIDASE I"/>
    <property type="match status" value="1"/>
</dbReference>
<dbReference type="PANTHER" id="PTHR43390:SF1">
    <property type="entry name" value="CHLOROPLAST PROCESSING PEPTIDASE"/>
    <property type="match status" value="1"/>
</dbReference>
<dbReference type="SUPFAM" id="SSF51306">
    <property type="entry name" value="LexA/Signal peptidase"/>
    <property type="match status" value="1"/>
</dbReference>
<gene>
    <name evidence="5" type="ORF">JK363_35185</name>
</gene>
<feature type="transmembrane region" description="Helical" evidence="3">
    <location>
        <begin position="20"/>
        <end position="39"/>
    </location>
</feature>
<keyword evidence="6" id="KW-1185">Reference proteome</keyword>
<sequence>MGGAVRAASSGGGDPLSRATTTLAASIAIAATAIAAVALRRRYVVVTVIGASMSPTLVEGDRVLVRRVPLKAITTGRLVVTEPPHERRWDAVRAHGLLIKRAAAVPGDPLPREGAPALLDLPEERVPEGRIVLLGDNPAASLDSRYCGYFRAEQIVGVVVRPLPLSAK</sequence>
<keyword evidence="3" id="KW-1133">Transmembrane helix</keyword>
<keyword evidence="3" id="KW-0812">Transmembrane</keyword>
<comment type="caution">
    <text evidence="5">The sequence shown here is derived from an EMBL/GenBank/DDBJ whole genome shotgun (WGS) entry which is preliminary data.</text>
</comment>